<dbReference type="Proteomes" id="UP000006906">
    <property type="component" value="Chromosome 8"/>
</dbReference>
<proteinExistence type="predicted"/>
<name>A0A2K3DHX4_CHLRE</name>
<dbReference type="KEGG" id="cre:CHLRE_08g379163v5"/>
<sequence length="69" mass="6769">MQPLLLGGALGAQAVSGAVSRDRAATRPSARGLAGSLGSRWWGPYAASAAGSRKQGPGRGAPIRTGPVG</sequence>
<gene>
    <name evidence="2" type="ORF">CHLRE_08g379163v5</name>
</gene>
<organism evidence="2 3">
    <name type="scientific">Chlamydomonas reinhardtii</name>
    <name type="common">Chlamydomonas smithii</name>
    <dbReference type="NCBI Taxonomy" id="3055"/>
    <lineage>
        <taxon>Eukaryota</taxon>
        <taxon>Viridiplantae</taxon>
        <taxon>Chlorophyta</taxon>
        <taxon>core chlorophytes</taxon>
        <taxon>Chlorophyceae</taxon>
        <taxon>CS clade</taxon>
        <taxon>Chlamydomonadales</taxon>
        <taxon>Chlamydomonadaceae</taxon>
        <taxon>Chlamydomonas</taxon>
    </lineage>
</organism>
<dbReference type="EMBL" id="CM008969">
    <property type="protein sequence ID" value="PNW80130.1"/>
    <property type="molecule type" value="Genomic_DNA"/>
</dbReference>
<reference evidence="2 3" key="1">
    <citation type="journal article" date="2007" name="Science">
        <title>The Chlamydomonas genome reveals the evolution of key animal and plant functions.</title>
        <authorList>
            <person name="Merchant S.S."/>
            <person name="Prochnik S.E."/>
            <person name="Vallon O."/>
            <person name="Harris E.H."/>
            <person name="Karpowicz S.J."/>
            <person name="Witman G.B."/>
            <person name="Terry A."/>
            <person name="Salamov A."/>
            <person name="Fritz-Laylin L.K."/>
            <person name="Marechal-Drouard L."/>
            <person name="Marshall W.F."/>
            <person name="Qu L.H."/>
            <person name="Nelson D.R."/>
            <person name="Sanderfoot A.A."/>
            <person name="Spalding M.H."/>
            <person name="Kapitonov V.V."/>
            <person name="Ren Q."/>
            <person name="Ferris P."/>
            <person name="Lindquist E."/>
            <person name="Shapiro H."/>
            <person name="Lucas S.M."/>
            <person name="Grimwood J."/>
            <person name="Schmutz J."/>
            <person name="Cardol P."/>
            <person name="Cerutti H."/>
            <person name="Chanfreau G."/>
            <person name="Chen C.L."/>
            <person name="Cognat V."/>
            <person name="Croft M.T."/>
            <person name="Dent R."/>
            <person name="Dutcher S."/>
            <person name="Fernandez E."/>
            <person name="Fukuzawa H."/>
            <person name="Gonzalez-Ballester D."/>
            <person name="Gonzalez-Halphen D."/>
            <person name="Hallmann A."/>
            <person name="Hanikenne M."/>
            <person name="Hippler M."/>
            <person name="Inwood W."/>
            <person name="Jabbari K."/>
            <person name="Kalanon M."/>
            <person name="Kuras R."/>
            <person name="Lefebvre P.A."/>
            <person name="Lemaire S.D."/>
            <person name="Lobanov A.V."/>
            <person name="Lohr M."/>
            <person name="Manuell A."/>
            <person name="Meier I."/>
            <person name="Mets L."/>
            <person name="Mittag M."/>
            <person name="Mittelmeier T."/>
            <person name="Moroney J.V."/>
            <person name="Moseley J."/>
            <person name="Napoli C."/>
            <person name="Nedelcu A.M."/>
            <person name="Niyogi K."/>
            <person name="Novoselov S.V."/>
            <person name="Paulsen I.T."/>
            <person name="Pazour G."/>
            <person name="Purton S."/>
            <person name="Ral J.P."/>
            <person name="Riano-Pachon D.M."/>
            <person name="Riekhof W."/>
            <person name="Rymarquis L."/>
            <person name="Schroda M."/>
            <person name="Stern D."/>
            <person name="Umen J."/>
            <person name="Willows R."/>
            <person name="Wilson N."/>
            <person name="Zimmer S.L."/>
            <person name="Allmer J."/>
            <person name="Balk J."/>
            <person name="Bisova K."/>
            <person name="Chen C.J."/>
            <person name="Elias M."/>
            <person name="Gendler K."/>
            <person name="Hauser C."/>
            <person name="Lamb M.R."/>
            <person name="Ledford H."/>
            <person name="Long J.C."/>
            <person name="Minagawa J."/>
            <person name="Page M.D."/>
            <person name="Pan J."/>
            <person name="Pootakham W."/>
            <person name="Roje S."/>
            <person name="Rose A."/>
            <person name="Stahlberg E."/>
            <person name="Terauchi A.M."/>
            <person name="Yang P."/>
            <person name="Ball S."/>
            <person name="Bowler C."/>
            <person name="Dieckmann C.L."/>
            <person name="Gladyshev V.N."/>
            <person name="Green P."/>
            <person name="Jorgensen R."/>
            <person name="Mayfield S."/>
            <person name="Mueller-Roeber B."/>
            <person name="Rajamani S."/>
            <person name="Sayre R.T."/>
            <person name="Brokstein P."/>
            <person name="Dubchak I."/>
            <person name="Goodstein D."/>
            <person name="Hornick L."/>
            <person name="Huang Y.W."/>
            <person name="Jhaveri J."/>
            <person name="Luo Y."/>
            <person name="Martinez D."/>
            <person name="Ngau W.C."/>
            <person name="Otillar B."/>
            <person name="Poliakov A."/>
            <person name="Porter A."/>
            <person name="Szajkowski L."/>
            <person name="Werner G."/>
            <person name="Zhou K."/>
            <person name="Grigoriev I.V."/>
            <person name="Rokhsar D.S."/>
            <person name="Grossman A.R."/>
        </authorList>
    </citation>
    <scope>NUCLEOTIDE SEQUENCE [LARGE SCALE GENOMIC DNA]</scope>
    <source>
        <strain evidence="3">CC-503</strain>
    </source>
</reference>
<accession>A0A2K3DHX4</accession>
<protein>
    <submittedName>
        <fullName evidence="2">Uncharacterized protein</fullName>
    </submittedName>
</protein>
<feature type="region of interest" description="Disordered" evidence="1">
    <location>
        <begin position="47"/>
        <end position="69"/>
    </location>
</feature>
<keyword evidence="3" id="KW-1185">Reference proteome</keyword>
<evidence type="ECO:0000313" key="3">
    <source>
        <dbReference type="Proteomes" id="UP000006906"/>
    </source>
</evidence>
<dbReference type="Gramene" id="PNW80130">
    <property type="protein sequence ID" value="PNW80130"/>
    <property type="gene ID" value="CHLRE_08g379163v5"/>
</dbReference>
<dbReference type="GeneID" id="66054490"/>
<dbReference type="InParanoid" id="A0A2K3DHX4"/>
<dbReference type="RefSeq" id="XP_042922231.1">
    <property type="nucleotide sequence ID" value="XM_043065230.1"/>
</dbReference>
<evidence type="ECO:0000313" key="2">
    <source>
        <dbReference type="EMBL" id="PNW80130.1"/>
    </source>
</evidence>
<dbReference type="AlphaFoldDB" id="A0A2K3DHX4"/>
<evidence type="ECO:0000256" key="1">
    <source>
        <dbReference type="SAM" id="MobiDB-lite"/>
    </source>
</evidence>